<organism evidence="1 2">
    <name type="scientific">Onchocerca flexuosa</name>
    <dbReference type="NCBI Taxonomy" id="387005"/>
    <lineage>
        <taxon>Eukaryota</taxon>
        <taxon>Metazoa</taxon>
        <taxon>Ecdysozoa</taxon>
        <taxon>Nematoda</taxon>
        <taxon>Chromadorea</taxon>
        <taxon>Rhabditida</taxon>
        <taxon>Spirurina</taxon>
        <taxon>Spiruromorpha</taxon>
        <taxon>Filarioidea</taxon>
        <taxon>Onchocercidae</taxon>
        <taxon>Onchocerca</taxon>
    </lineage>
</organism>
<sequence>MKLLQLLEQLQIRAVAMWKRRLLLLLLKTCSIVISINNKNSALLFNLYRREKKEFAQSLVLGKLGQDFSDTTLAEMVCAIFGSSNLSNLNY</sequence>
<reference evidence="1 2" key="1">
    <citation type="submission" date="2015-12" db="EMBL/GenBank/DDBJ databases">
        <title>Draft genome of the nematode, Onchocerca flexuosa.</title>
        <authorList>
            <person name="Mitreva M."/>
        </authorList>
    </citation>
    <scope>NUCLEOTIDE SEQUENCE [LARGE SCALE GENOMIC DNA]</scope>
    <source>
        <strain evidence="1">Red Deer</strain>
    </source>
</reference>
<gene>
    <name evidence="1" type="ORF">X798_05395</name>
</gene>
<accession>A0A238BSE2</accession>
<dbReference type="AlphaFoldDB" id="A0A238BSE2"/>
<evidence type="ECO:0000313" key="1">
    <source>
        <dbReference type="EMBL" id="OZC07600.1"/>
    </source>
</evidence>
<keyword evidence="2" id="KW-1185">Reference proteome</keyword>
<dbReference type="Proteomes" id="UP000242913">
    <property type="component" value="Unassembled WGS sequence"/>
</dbReference>
<protein>
    <submittedName>
        <fullName evidence="1">Uncharacterized protein</fullName>
    </submittedName>
</protein>
<evidence type="ECO:0000313" key="2">
    <source>
        <dbReference type="Proteomes" id="UP000242913"/>
    </source>
</evidence>
<dbReference type="EMBL" id="KZ270027">
    <property type="protein sequence ID" value="OZC07600.1"/>
    <property type="molecule type" value="Genomic_DNA"/>
</dbReference>
<name>A0A238BSE2_9BILA</name>
<proteinExistence type="predicted"/>